<gene>
    <name evidence="9" type="primary">Slc7a4-001</name>
</gene>
<feature type="transmembrane region" description="Helical" evidence="7">
    <location>
        <begin position="189"/>
        <end position="211"/>
    </location>
</feature>
<evidence type="ECO:0000256" key="3">
    <source>
        <dbReference type="ARBA" id="ARBA00022692"/>
    </source>
</evidence>
<feature type="transmembrane region" description="Helical" evidence="7">
    <location>
        <begin position="108"/>
        <end position="132"/>
    </location>
</feature>
<dbReference type="EMBL" id="LR790466">
    <property type="protein sequence ID" value="CAB3266328.1"/>
    <property type="molecule type" value="mRNA"/>
</dbReference>
<sequence>MVKAAAKNICYNIMRKKAVCTEMMRTDLKKVLNLSDLTFLSIGSMIGSGLYVLTGTIVRNVAGPSTVLSYVLAAIASALSAVCYAEFAARIPVTGSAYQFTYISVGEIWAFIIGWNVALEHAVAVAAIARAWSGYMDGLFGHPIQQGLISCCSMPGGLVADYPDFLAVGLVAILTIIVALGVKLSSKVNIVFAALNLVVILFIFSTGMYLGRIENWTKVEGGFFPHGFSGTISGAATLIFSYVGYEVVASANEESINPKRDVPLALVISVTMVVIAYVSASASLTLMEPWYNVSAAAPFPSAYISHQWYWAQYVVSIGALAAMTAAMLAAMVVVPRYVYAMARDGLIMEFMAKVNEKNGVPVASTIVCGIFVMITTAIFSLHTLVEFISIGQLLACTFVSICVIKLRYGPNQISRYESFEDDAPTEQEKPSTGANANATEETNFGGKNNIIAERKAVYGDEDNESVVENVCGTVKTSVLASSFGRLFTWTLPYRPGRLPFLSLCFSILFATAASALCLFGYRESNEAWFIILLVVFVTLALASLFFIMTFKQDNTMRTFKVPLVPLIPYMSIVINIILMLKLQSLTWLRLAVWMAVGTCQRLYPEAKFSMQCLAIHRVFKSLLT</sequence>
<evidence type="ECO:0000256" key="6">
    <source>
        <dbReference type="SAM" id="MobiDB-lite"/>
    </source>
</evidence>
<protein>
    <submittedName>
        <fullName evidence="9">Cationic amino acid transporter 4-like</fullName>
    </submittedName>
</protein>
<feature type="transmembrane region" description="Helical" evidence="7">
    <location>
        <begin position="223"/>
        <end position="243"/>
    </location>
</feature>
<feature type="transmembrane region" description="Helical" evidence="7">
    <location>
        <begin position="67"/>
        <end position="87"/>
    </location>
</feature>
<dbReference type="PANTHER" id="PTHR43243">
    <property type="entry name" value="INNER MEMBRANE TRANSPORTER YGJI-RELATED"/>
    <property type="match status" value="1"/>
</dbReference>
<feature type="transmembrane region" description="Helical" evidence="7">
    <location>
        <begin position="31"/>
        <end position="52"/>
    </location>
</feature>
<keyword evidence="2" id="KW-0813">Transport</keyword>
<dbReference type="InterPro" id="IPR029485">
    <property type="entry name" value="CAT_C"/>
</dbReference>
<dbReference type="AlphaFoldDB" id="A0A6F9DTH6"/>
<dbReference type="Pfam" id="PF13520">
    <property type="entry name" value="AA_permease_2"/>
    <property type="match status" value="1"/>
</dbReference>
<feature type="transmembrane region" description="Helical" evidence="7">
    <location>
        <begin position="527"/>
        <end position="549"/>
    </location>
</feature>
<comment type="subcellular location">
    <subcellularLocation>
        <location evidence="1">Membrane</location>
        <topology evidence="1">Multi-pass membrane protein</topology>
    </subcellularLocation>
</comment>
<feature type="compositionally biased region" description="Polar residues" evidence="6">
    <location>
        <begin position="430"/>
        <end position="443"/>
    </location>
</feature>
<dbReference type="PANTHER" id="PTHR43243:SF4">
    <property type="entry name" value="CATIONIC AMINO ACID TRANSPORTER 4"/>
    <property type="match status" value="1"/>
</dbReference>
<feature type="transmembrane region" description="Helical" evidence="7">
    <location>
        <begin position="387"/>
        <end position="406"/>
    </location>
</feature>
<feature type="transmembrane region" description="Helical" evidence="7">
    <location>
        <begin position="500"/>
        <end position="521"/>
    </location>
</feature>
<reference evidence="9" key="1">
    <citation type="submission" date="2020-04" db="EMBL/GenBank/DDBJ databases">
        <authorList>
            <person name="Neveu A P."/>
        </authorList>
    </citation>
    <scope>NUCLEOTIDE SEQUENCE</scope>
    <source>
        <tissue evidence="9">Whole embryo</tissue>
    </source>
</reference>
<evidence type="ECO:0000259" key="8">
    <source>
        <dbReference type="Pfam" id="PF13906"/>
    </source>
</evidence>
<feature type="transmembrane region" description="Helical" evidence="7">
    <location>
        <begin position="264"/>
        <end position="287"/>
    </location>
</feature>
<dbReference type="InterPro" id="IPR002293">
    <property type="entry name" value="AA/rel_permease1"/>
</dbReference>
<feature type="transmembrane region" description="Helical" evidence="7">
    <location>
        <begin position="360"/>
        <end position="381"/>
    </location>
</feature>
<keyword evidence="3 7" id="KW-0812">Transmembrane</keyword>
<proteinExistence type="evidence at transcript level"/>
<name>A0A6F9DTH6_9ASCI</name>
<dbReference type="GO" id="GO:0005886">
    <property type="term" value="C:plasma membrane"/>
    <property type="evidence" value="ECO:0007669"/>
    <property type="project" value="TreeGrafter"/>
</dbReference>
<feature type="transmembrane region" description="Helical" evidence="7">
    <location>
        <begin position="307"/>
        <end position="339"/>
    </location>
</feature>
<keyword evidence="5 7" id="KW-0472">Membrane</keyword>
<keyword evidence="4 7" id="KW-1133">Transmembrane helix</keyword>
<evidence type="ECO:0000313" key="9">
    <source>
        <dbReference type="EMBL" id="CAB3266328.1"/>
    </source>
</evidence>
<evidence type="ECO:0000256" key="7">
    <source>
        <dbReference type="SAM" id="Phobius"/>
    </source>
</evidence>
<feature type="transmembrane region" description="Helical" evidence="7">
    <location>
        <begin position="165"/>
        <end position="182"/>
    </location>
</feature>
<evidence type="ECO:0000256" key="1">
    <source>
        <dbReference type="ARBA" id="ARBA00004141"/>
    </source>
</evidence>
<evidence type="ECO:0000256" key="2">
    <source>
        <dbReference type="ARBA" id="ARBA00022448"/>
    </source>
</evidence>
<dbReference type="Pfam" id="PF13906">
    <property type="entry name" value="AA_permease_C"/>
    <property type="match status" value="1"/>
</dbReference>
<feature type="domain" description="Cationic amino acid transporter C-terminal" evidence="8">
    <location>
        <begin position="559"/>
        <end position="598"/>
    </location>
</feature>
<feature type="transmembrane region" description="Helical" evidence="7">
    <location>
        <begin position="561"/>
        <end position="580"/>
    </location>
</feature>
<dbReference type="GO" id="GO:0015171">
    <property type="term" value="F:amino acid transmembrane transporter activity"/>
    <property type="evidence" value="ECO:0007669"/>
    <property type="project" value="TreeGrafter"/>
</dbReference>
<evidence type="ECO:0000256" key="5">
    <source>
        <dbReference type="ARBA" id="ARBA00023136"/>
    </source>
</evidence>
<evidence type="ECO:0000256" key="4">
    <source>
        <dbReference type="ARBA" id="ARBA00022989"/>
    </source>
</evidence>
<dbReference type="Gene3D" id="1.20.1740.10">
    <property type="entry name" value="Amino acid/polyamine transporter I"/>
    <property type="match status" value="1"/>
</dbReference>
<accession>A0A6F9DTH6</accession>
<feature type="region of interest" description="Disordered" evidence="6">
    <location>
        <begin position="420"/>
        <end position="443"/>
    </location>
</feature>
<organism evidence="9">
    <name type="scientific">Phallusia mammillata</name>
    <dbReference type="NCBI Taxonomy" id="59560"/>
    <lineage>
        <taxon>Eukaryota</taxon>
        <taxon>Metazoa</taxon>
        <taxon>Chordata</taxon>
        <taxon>Tunicata</taxon>
        <taxon>Ascidiacea</taxon>
        <taxon>Phlebobranchia</taxon>
        <taxon>Ascidiidae</taxon>
        <taxon>Phallusia</taxon>
    </lineage>
</organism>